<protein>
    <submittedName>
        <fullName evidence="2">VMO1 protein</fullName>
    </submittedName>
</protein>
<dbReference type="EMBL" id="VWYV01002502">
    <property type="protein sequence ID" value="NXE16558.1"/>
    <property type="molecule type" value="Genomic_DNA"/>
</dbReference>
<gene>
    <name evidence="2" type="primary">Vmo1</name>
    <name evidence="2" type="ORF">LOPRUF_R14651</name>
</gene>
<dbReference type="PANTHER" id="PTHR18841:SF2">
    <property type="entry name" value="VITELLINE MEMBRANE OUTER LAYER PROTEIN 1 HOMOLOG"/>
    <property type="match status" value="1"/>
</dbReference>
<keyword evidence="3" id="KW-1185">Reference proteome</keyword>
<feature type="non-terminal residue" evidence="2">
    <location>
        <position position="1"/>
    </location>
</feature>
<dbReference type="AlphaFoldDB" id="A0A7K8KHQ5"/>
<dbReference type="Gene3D" id="2.100.10.20">
    <property type="entry name" value="Vitelline membrane outer layer protein I (VOMI)"/>
    <property type="match status" value="1"/>
</dbReference>
<keyword evidence="1" id="KW-0732">Signal</keyword>
<comment type="caution">
    <text evidence="2">The sequence shown here is derived from an EMBL/GenBank/DDBJ whole genome shotgun (WGS) entry which is preliminary data.</text>
</comment>
<dbReference type="Proteomes" id="UP000533896">
    <property type="component" value="Unassembled WGS sequence"/>
</dbReference>
<feature type="chain" id="PRO_5029567647" evidence="1">
    <location>
        <begin position="20"/>
        <end position="203"/>
    </location>
</feature>
<dbReference type="SUPFAM" id="SSF51092">
    <property type="entry name" value="Vitelline membrane outer protein-I (VMO-I)"/>
    <property type="match status" value="1"/>
</dbReference>
<dbReference type="GO" id="GO:0005615">
    <property type="term" value="C:extracellular space"/>
    <property type="evidence" value="ECO:0007669"/>
    <property type="project" value="TreeGrafter"/>
</dbReference>
<dbReference type="PANTHER" id="PTHR18841">
    <property type="entry name" value="VITELLINE MEMBRANE OUTER LAYER PROTEIN I-RELATED"/>
    <property type="match status" value="1"/>
</dbReference>
<feature type="non-terminal residue" evidence="2">
    <location>
        <position position="203"/>
    </location>
</feature>
<dbReference type="OrthoDB" id="6344411at2759"/>
<evidence type="ECO:0000256" key="1">
    <source>
        <dbReference type="SAM" id="SignalP"/>
    </source>
</evidence>
<dbReference type="InterPro" id="IPR036706">
    <property type="entry name" value="VOMI_sf"/>
</dbReference>
<evidence type="ECO:0000313" key="2">
    <source>
        <dbReference type="EMBL" id="NXE16558.1"/>
    </source>
</evidence>
<organism evidence="2 3">
    <name type="scientific">Lophotis ruficrista</name>
    <dbReference type="NCBI Taxonomy" id="172689"/>
    <lineage>
        <taxon>Eukaryota</taxon>
        <taxon>Metazoa</taxon>
        <taxon>Chordata</taxon>
        <taxon>Craniata</taxon>
        <taxon>Vertebrata</taxon>
        <taxon>Euteleostomi</taxon>
        <taxon>Archelosauria</taxon>
        <taxon>Archosauria</taxon>
        <taxon>Dinosauria</taxon>
        <taxon>Saurischia</taxon>
        <taxon>Theropoda</taxon>
        <taxon>Coelurosauria</taxon>
        <taxon>Aves</taxon>
        <taxon>Neognathae</taxon>
        <taxon>Neoaves</taxon>
        <taxon>Otidimorphae</taxon>
        <taxon>Otidiformes</taxon>
        <taxon>Otididae</taxon>
        <taxon>Lophotis</taxon>
    </lineage>
</organism>
<name>A0A7K8KHQ5_9AVES</name>
<dbReference type="InterPro" id="IPR005515">
    <property type="entry name" value="VOMI"/>
</dbReference>
<sequence>RAAMPGAQILLLLAGLAGAAGPGWEPDRGGSDASVITVSNEAPWGDRAWPEMCPKGSYTSGVSFRVEPPKGVTEDDTALNGIWLHCSRGGDPSSTSTANSQSSRWGCWLEAHWCPHGGRLVGFTLWVQAHQLGLLSDEVAATSARFACSDGHILLGSRSTWGQGSVWSPQCPRAVCGIQMRQEPAQGLKRDGKALHDLCLFCC</sequence>
<reference evidence="2 3" key="1">
    <citation type="submission" date="2019-09" db="EMBL/GenBank/DDBJ databases">
        <title>Bird 10,000 Genomes (B10K) Project - Family phase.</title>
        <authorList>
            <person name="Zhang G."/>
        </authorList>
    </citation>
    <scope>NUCLEOTIDE SEQUENCE [LARGE SCALE GENOMIC DNA]</scope>
    <source>
        <strain evidence="2">B10K-CU-031-23</strain>
    </source>
</reference>
<feature type="signal peptide" evidence="1">
    <location>
        <begin position="1"/>
        <end position="19"/>
    </location>
</feature>
<evidence type="ECO:0000313" key="3">
    <source>
        <dbReference type="Proteomes" id="UP000533896"/>
    </source>
</evidence>
<accession>A0A7K8KHQ5</accession>
<dbReference type="Pfam" id="PF03762">
    <property type="entry name" value="VOMI"/>
    <property type="match status" value="1"/>
</dbReference>
<proteinExistence type="predicted"/>